<evidence type="ECO:0000313" key="11">
    <source>
        <dbReference type="Proteomes" id="UP000747110"/>
    </source>
</evidence>
<keyword evidence="4 7" id="KW-1133">Transmembrane helix</keyword>
<evidence type="ECO:0000313" key="9">
    <source>
        <dbReference type="EMBL" id="GIM14962.1"/>
    </source>
</evidence>
<dbReference type="Proteomes" id="UP000747110">
    <property type="component" value="Unassembled WGS sequence"/>
</dbReference>
<proteinExistence type="inferred from homology"/>
<feature type="transmembrane region" description="Helical" evidence="7">
    <location>
        <begin position="320"/>
        <end position="339"/>
    </location>
</feature>
<accession>A0A8J4GVY4</accession>
<name>A0A8J4GVY4_9CHLO</name>
<sequence length="494" mass="53184">MRRLACKGGCPLLVHSQPSVFAPIYVRPPVVIMAVQPTRTCRQACRLRCSSSPTASTSPDQLAATSSAPVAPTELQALINAIPFKKLAIWGTVAALAYQLHDFAGMVLGTFIVTFIGNSFVEGAHTAPLVQSLLPKPTVRRQVLVLLYFLMILGVFTLLGVLTIPDIAREGADFVNRLQSDNIWVILVEKMRHGVGDQVMNSLEKAVYLATSNDIAVAAVSEPQVWSAERSTQLGLAVSSMLKGYTNTAAKYTAVFLKSVAKFSLQALVSLILGFLFVWDMPTISRGISTLRHSRLAPVFNEVAPVLTVFGQLFGKALQVQAQIAVVNTALTAAGMWLLAIPGIGLLSLFVFLCSFIPIMGCIISTIPIGFVALTEYGFVKLAMVIIMVALVHFVEAYALNPAIYSAHLKLHPLMVLSVLLVAEHNLGVWGLLLAVPSTVFALDYLIRYPNQSIREVGERELSVIKKQAGLPPPVQPDGGNGASTGLAPVFQSR</sequence>
<comment type="subcellular location">
    <subcellularLocation>
        <location evidence="1">Membrane</location>
        <topology evidence="1">Multi-pass membrane protein</topology>
    </subcellularLocation>
</comment>
<evidence type="ECO:0000313" key="8">
    <source>
        <dbReference type="EMBL" id="GIL91430.1"/>
    </source>
</evidence>
<keyword evidence="11" id="KW-1185">Reference proteome</keyword>
<evidence type="ECO:0000256" key="6">
    <source>
        <dbReference type="SAM" id="MobiDB-lite"/>
    </source>
</evidence>
<evidence type="ECO:0000256" key="3">
    <source>
        <dbReference type="ARBA" id="ARBA00022692"/>
    </source>
</evidence>
<keyword evidence="3 7" id="KW-0812">Transmembrane</keyword>
<dbReference type="InterPro" id="IPR002549">
    <property type="entry name" value="AI-2E-like"/>
</dbReference>
<evidence type="ECO:0000256" key="2">
    <source>
        <dbReference type="ARBA" id="ARBA00009773"/>
    </source>
</evidence>
<evidence type="ECO:0000256" key="4">
    <source>
        <dbReference type="ARBA" id="ARBA00022989"/>
    </source>
</evidence>
<evidence type="ECO:0000313" key="10">
    <source>
        <dbReference type="Proteomes" id="UP000722791"/>
    </source>
</evidence>
<dbReference type="EMBL" id="BNCP01000064">
    <property type="protein sequence ID" value="GIL91430.1"/>
    <property type="molecule type" value="Genomic_DNA"/>
</dbReference>
<organism evidence="9 10">
    <name type="scientific">Volvox reticuliferus</name>
    <dbReference type="NCBI Taxonomy" id="1737510"/>
    <lineage>
        <taxon>Eukaryota</taxon>
        <taxon>Viridiplantae</taxon>
        <taxon>Chlorophyta</taxon>
        <taxon>core chlorophytes</taxon>
        <taxon>Chlorophyceae</taxon>
        <taxon>CS clade</taxon>
        <taxon>Chlamydomonadales</taxon>
        <taxon>Volvocaceae</taxon>
        <taxon>Volvox</taxon>
    </lineage>
</organism>
<dbReference type="Proteomes" id="UP000722791">
    <property type="component" value="Unassembled WGS sequence"/>
</dbReference>
<feature type="transmembrane region" description="Helical" evidence="7">
    <location>
        <begin position="263"/>
        <end position="284"/>
    </location>
</feature>
<dbReference type="Pfam" id="PF01594">
    <property type="entry name" value="AI-2E_transport"/>
    <property type="match status" value="1"/>
</dbReference>
<dbReference type="GO" id="GO:0055085">
    <property type="term" value="P:transmembrane transport"/>
    <property type="evidence" value="ECO:0007669"/>
    <property type="project" value="TreeGrafter"/>
</dbReference>
<dbReference type="AlphaFoldDB" id="A0A8J4GVY4"/>
<evidence type="ECO:0000256" key="1">
    <source>
        <dbReference type="ARBA" id="ARBA00004141"/>
    </source>
</evidence>
<dbReference type="OrthoDB" id="531865at2759"/>
<keyword evidence="5 7" id="KW-0472">Membrane</keyword>
<dbReference type="EMBL" id="BNCQ01000060">
    <property type="protein sequence ID" value="GIM14962.1"/>
    <property type="molecule type" value="Genomic_DNA"/>
</dbReference>
<comment type="caution">
    <text evidence="9">The sequence shown here is derived from an EMBL/GenBank/DDBJ whole genome shotgun (WGS) entry which is preliminary data.</text>
</comment>
<feature type="transmembrane region" description="Helical" evidence="7">
    <location>
        <begin position="143"/>
        <end position="164"/>
    </location>
</feature>
<evidence type="ECO:0000256" key="7">
    <source>
        <dbReference type="SAM" id="Phobius"/>
    </source>
</evidence>
<dbReference type="PANTHER" id="PTHR21716">
    <property type="entry name" value="TRANSMEMBRANE PROTEIN"/>
    <property type="match status" value="1"/>
</dbReference>
<dbReference type="PANTHER" id="PTHR21716:SF62">
    <property type="entry name" value="TRANSPORT PROTEIN YDBI-RELATED"/>
    <property type="match status" value="1"/>
</dbReference>
<dbReference type="GO" id="GO:0016020">
    <property type="term" value="C:membrane"/>
    <property type="evidence" value="ECO:0007669"/>
    <property type="project" value="UniProtKB-SubCell"/>
</dbReference>
<feature type="transmembrane region" description="Helical" evidence="7">
    <location>
        <begin position="346"/>
        <end position="371"/>
    </location>
</feature>
<feature type="region of interest" description="Disordered" evidence="6">
    <location>
        <begin position="469"/>
        <end position="494"/>
    </location>
</feature>
<comment type="similarity">
    <text evidence="2">Belongs to the autoinducer-2 exporter (AI-2E) (TC 2.A.86) family.</text>
</comment>
<feature type="transmembrane region" description="Helical" evidence="7">
    <location>
        <begin position="377"/>
        <end position="395"/>
    </location>
</feature>
<evidence type="ECO:0000256" key="5">
    <source>
        <dbReference type="ARBA" id="ARBA00023136"/>
    </source>
</evidence>
<evidence type="ECO:0008006" key="12">
    <source>
        <dbReference type="Google" id="ProtNLM"/>
    </source>
</evidence>
<gene>
    <name evidence="8" type="ORF">Vretifemale_19042</name>
    <name evidence="9" type="ORF">Vretimale_17819</name>
</gene>
<reference evidence="9" key="1">
    <citation type="journal article" date="2021" name="Proc. Natl. Acad. Sci. U.S.A.">
        <title>Three genomes in the algal genus Volvox reveal the fate of a haploid sex-determining region after a transition to homothallism.</title>
        <authorList>
            <person name="Yamamoto K."/>
            <person name="Hamaji T."/>
            <person name="Kawai-Toyooka H."/>
            <person name="Matsuzaki R."/>
            <person name="Takahashi F."/>
            <person name="Nishimura Y."/>
            <person name="Kawachi M."/>
            <person name="Noguchi H."/>
            <person name="Minakuchi Y."/>
            <person name="Umen J.G."/>
            <person name="Toyoda A."/>
            <person name="Nozaki H."/>
        </authorList>
    </citation>
    <scope>NUCLEOTIDE SEQUENCE</scope>
    <source>
        <strain evidence="9">NIES-3785</strain>
        <strain evidence="8">NIES-3786</strain>
    </source>
</reference>
<protein>
    <recommendedName>
        <fullName evidence="12">AI-2E family transporter</fullName>
    </recommendedName>
</protein>